<dbReference type="InterPro" id="IPR051260">
    <property type="entry name" value="Diverse_substr_monoxygenases"/>
</dbReference>
<gene>
    <name evidence="2" type="ORF">ACIGXA_07805</name>
</gene>
<dbReference type="Gene3D" id="3.20.20.30">
    <property type="entry name" value="Luciferase-like domain"/>
    <property type="match status" value="1"/>
</dbReference>
<comment type="caution">
    <text evidence="2">The sequence shown here is derived from an EMBL/GenBank/DDBJ whole genome shotgun (WGS) entry which is preliminary data.</text>
</comment>
<feature type="domain" description="Luciferase-like" evidence="1">
    <location>
        <begin position="18"/>
        <end position="259"/>
    </location>
</feature>
<evidence type="ECO:0000313" key="3">
    <source>
        <dbReference type="Proteomes" id="UP001614394"/>
    </source>
</evidence>
<name>A0ABW8C1W6_9ACTN</name>
<accession>A0ABW8C1W6</accession>
<evidence type="ECO:0000313" key="2">
    <source>
        <dbReference type="EMBL" id="MFI9100416.1"/>
    </source>
</evidence>
<dbReference type="PANTHER" id="PTHR30011:SF32">
    <property type="entry name" value="CONSERVED PROTEIN"/>
    <property type="match status" value="1"/>
</dbReference>
<dbReference type="EMBL" id="JBITYG010000002">
    <property type="protein sequence ID" value="MFI9100416.1"/>
    <property type="molecule type" value="Genomic_DNA"/>
</dbReference>
<proteinExistence type="predicted"/>
<evidence type="ECO:0000259" key="1">
    <source>
        <dbReference type="Pfam" id="PF00296"/>
    </source>
</evidence>
<keyword evidence="3" id="KW-1185">Reference proteome</keyword>
<organism evidence="2 3">
    <name type="scientific">Streptomyces fildesensis</name>
    <dbReference type="NCBI Taxonomy" id="375757"/>
    <lineage>
        <taxon>Bacteria</taxon>
        <taxon>Bacillati</taxon>
        <taxon>Actinomycetota</taxon>
        <taxon>Actinomycetes</taxon>
        <taxon>Kitasatosporales</taxon>
        <taxon>Streptomycetaceae</taxon>
        <taxon>Streptomyces</taxon>
    </lineage>
</organism>
<dbReference type="InterPro" id="IPR036661">
    <property type="entry name" value="Luciferase-like_sf"/>
</dbReference>
<sequence>MSDVDIGLGLPTTVPDKSGTELPSWAREAEQAGFASLGVLDRLVYDNFESLISLAAAAAVTERIRLASTILIAGYRGGAALLAKQAATVDAISGGRLTLGVAAGGREDDYNATGADYPGRGPRLDTLLDELRATWDGAGPVPGIGPRPDRPGGIPLLVGGHSRTAMRRSAKYGTGWIAGGSSATDYGELVRRAKEEWTAAGRTDRPRMVSLVYACLGPDAGPTAGRYLRDYYSFVNVKAERAATGVLVDPAQIREAVGAYERAGCDELILLPCTADLKQVGLLAEAAL</sequence>
<reference evidence="2 3" key="1">
    <citation type="submission" date="2024-10" db="EMBL/GenBank/DDBJ databases">
        <title>The Natural Products Discovery Center: Release of the First 8490 Sequenced Strains for Exploring Actinobacteria Biosynthetic Diversity.</title>
        <authorList>
            <person name="Kalkreuter E."/>
            <person name="Kautsar S.A."/>
            <person name="Yang D."/>
            <person name="Bader C.D."/>
            <person name="Teijaro C.N."/>
            <person name="Fluegel L."/>
            <person name="Davis C.M."/>
            <person name="Simpson J.R."/>
            <person name="Lauterbach L."/>
            <person name="Steele A.D."/>
            <person name="Gui C."/>
            <person name="Meng S."/>
            <person name="Li G."/>
            <person name="Viehrig K."/>
            <person name="Ye F."/>
            <person name="Su P."/>
            <person name="Kiefer A.F."/>
            <person name="Nichols A."/>
            <person name="Cepeda A.J."/>
            <person name="Yan W."/>
            <person name="Fan B."/>
            <person name="Jiang Y."/>
            <person name="Adhikari A."/>
            <person name="Zheng C.-J."/>
            <person name="Schuster L."/>
            <person name="Cowan T.M."/>
            <person name="Smanski M.J."/>
            <person name="Chevrette M.G."/>
            <person name="De Carvalho L.P.S."/>
            <person name="Shen B."/>
        </authorList>
    </citation>
    <scope>NUCLEOTIDE SEQUENCE [LARGE SCALE GENOMIC DNA]</scope>
    <source>
        <strain evidence="2 3">NPDC053399</strain>
    </source>
</reference>
<dbReference type="Proteomes" id="UP001614394">
    <property type="component" value="Unassembled WGS sequence"/>
</dbReference>
<dbReference type="InterPro" id="IPR011251">
    <property type="entry name" value="Luciferase-like_dom"/>
</dbReference>
<dbReference type="PANTHER" id="PTHR30011">
    <property type="entry name" value="ALKANESULFONATE MONOOXYGENASE-RELATED"/>
    <property type="match status" value="1"/>
</dbReference>
<dbReference type="Pfam" id="PF00296">
    <property type="entry name" value="Bac_luciferase"/>
    <property type="match status" value="1"/>
</dbReference>
<protein>
    <submittedName>
        <fullName evidence="2">LLM class flavin-dependent oxidoreductase</fullName>
    </submittedName>
</protein>
<dbReference type="SUPFAM" id="SSF51679">
    <property type="entry name" value="Bacterial luciferase-like"/>
    <property type="match status" value="1"/>
</dbReference>
<dbReference type="RefSeq" id="WP_399645584.1">
    <property type="nucleotide sequence ID" value="NZ_JBITYG010000002.1"/>
</dbReference>